<dbReference type="Proteomes" id="UP000037136">
    <property type="component" value="Unassembled WGS sequence"/>
</dbReference>
<evidence type="ECO:0000313" key="2">
    <source>
        <dbReference type="EMBL" id="PFH62860.1"/>
    </source>
</evidence>
<gene>
    <name evidence="2" type="ORF">XA68_11416</name>
</gene>
<keyword evidence="3" id="KW-1185">Reference proteome</keyword>
<name>A0A2A9PPP3_OPHUN</name>
<protein>
    <submittedName>
        <fullName evidence="2">Uncharacterized protein</fullName>
    </submittedName>
</protein>
<comment type="caution">
    <text evidence="2">The sequence shown here is derived from an EMBL/GenBank/DDBJ whole genome shotgun (WGS) entry which is preliminary data.</text>
</comment>
<reference evidence="2 3" key="1">
    <citation type="journal article" date="2015" name="BMC Genomics">
        <title>Gene expression during zombie ant biting behavior reflects the complexity underlying fungal parasitic behavioral manipulation.</title>
        <authorList>
            <person name="de Bekker C."/>
            <person name="Ohm R.A."/>
            <person name="Loreto R.G."/>
            <person name="Sebastian A."/>
            <person name="Albert I."/>
            <person name="Merrow M."/>
            <person name="Brachmann A."/>
            <person name="Hughes D.P."/>
        </authorList>
    </citation>
    <scope>NUCLEOTIDE SEQUENCE [LARGE SCALE GENOMIC DNA]</scope>
    <source>
        <strain evidence="2 3">SC16a</strain>
    </source>
</reference>
<sequence>MDLPLHKLEEHDFLDNLASHQPLFIRPQSYYTQGCWLGHGASVGPSCFGCRSAVHHLRTIEGTVPFPFLTSHGCFRTPSDRLGGLRGGSGSGVGGAAFSSGAARIGVSHASQRRRLLPRAGRGGQGQARDDPATSTAAESDRGFRLVPVEPQG</sequence>
<organism evidence="2 3">
    <name type="scientific">Ophiocordyceps unilateralis</name>
    <name type="common">Zombie-ant fungus</name>
    <name type="synonym">Torrubia unilateralis</name>
    <dbReference type="NCBI Taxonomy" id="268505"/>
    <lineage>
        <taxon>Eukaryota</taxon>
        <taxon>Fungi</taxon>
        <taxon>Dikarya</taxon>
        <taxon>Ascomycota</taxon>
        <taxon>Pezizomycotina</taxon>
        <taxon>Sordariomycetes</taxon>
        <taxon>Hypocreomycetidae</taxon>
        <taxon>Hypocreales</taxon>
        <taxon>Ophiocordycipitaceae</taxon>
        <taxon>Ophiocordyceps</taxon>
    </lineage>
</organism>
<dbReference type="AlphaFoldDB" id="A0A2A9PPP3"/>
<proteinExistence type="predicted"/>
<evidence type="ECO:0000256" key="1">
    <source>
        <dbReference type="SAM" id="MobiDB-lite"/>
    </source>
</evidence>
<evidence type="ECO:0000313" key="3">
    <source>
        <dbReference type="Proteomes" id="UP000037136"/>
    </source>
</evidence>
<reference evidence="2 3" key="2">
    <citation type="journal article" date="2017" name="Sci. Rep.">
        <title>Ant-infecting Ophiocordyceps genomes reveal a high diversity of potential behavioral manipulation genes and a possible major role for enterotoxins.</title>
        <authorList>
            <person name="de Bekker C."/>
            <person name="Ohm R.A."/>
            <person name="Evans H.C."/>
            <person name="Brachmann A."/>
            <person name="Hughes D.P."/>
        </authorList>
    </citation>
    <scope>NUCLEOTIDE SEQUENCE [LARGE SCALE GENOMIC DNA]</scope>
    <source>
        <strain evidence="2 3">SC16a</strain>
    </source>
</reference>
<feature type="region of interest" description="Disordered" evidence="1">
    <location>
        <begin position="105"/>
        <end position="153"/>
    </location>
</feature>
<accession>A0A2A9PPP3</accession>
<dbReference type="EMBL" id="LAZP02000015">
    <property type="protein sequence ID" value="PFH62860.1"/>
    <property type="molecule type" value="Genomic_DNA"/>
</dbReference>